<organism evidence="2 3">
    <name type="scientific">Triparma strigata</name>
    <dbReference type="NCBI Taxonomy" id="1606541"/>
    <lineage>
        <taxon>Eukaryota</taxon>
        <taxon>Sar</taxon>
        <taxon>Stramenopiles</taxon>
        <taxon>Ochrophyta</taxon>
        <taxon>Bolidophyceae</taxon>
        <taxon>Parmales</taxon>
        <taxon>Triparmaceae</taxon>
        <taxon>Triparma</taxon>
    </lineage>
</organism>
<dbReference type="EMBL" id="BRXY01000581">
    <property type="protein sequence ID" value="GMI01560.1"/>
    <property type="molecule type" value="Genomic_DNA"/>
</dbReference>
<proteinExistence type="predicted"/>
<gene>
    <name evidence="2" type="ORF">TrST_g13479</name>
</gene>
<dbReference type="AlphaFoldDB" id="A0A9W7C9B0"/>
<evidence type="ECO:0000313" key="2">
    <source>
        <dbReference type="EMBL" id="GMI01560.1"/>
    </source>
</evidence>
<feature type="signal peptide" evidence="1">
    <location>
        <begin position="1"/>
        <end position="27"/>
    </location>
</feature>
<keyword evidence="3" id="KW-1185">Reference proteome</keyword>
<name>A0A9W7C9B0_9STRA</name>
<comment type="caution">
    <text evidence="2">The sequence shown here is derived from an EMBL/GenBank/DDBJ whole genome shotgun (WGS) entry which is preliminary data.</text>
</comment>
<evidence type="ECO:0000256" key="1">
    <source>
        <dbReference type="SAM" id="SignalP"/>
    </source>
</evidence>
<dbReference type="PANTHER" id="PTHR45947:SF3">
    <property type="entry name" value="SULFOQUINOVOSYL TRANSFERASE SQD2"/>
    <property type="match status" value="1"/>
</dbReference>
<sequence length="688" mass="75996">MPATSTSPHLFLLLLLPLLLTPTPITANDPLIKLNSPKDGTVLNRPKIPVGIDISYDSGSTPNMCVCVLVELQEKGGNWRLDSRDATLFPFKSYDSPDHDSPECFPVSIQADETSTTVTTSMELNGKGEGWHALSVRLFAVDAADNNADEEVFPCDDDRARLVSFSQSVIFMGGGAPPVDKTARGYDWGNCHTNFQEVKKGSTEVARVATKVECLEDAYYSDTSANSPPFAGIAFPVGGGIGWGTVGQELTRWLIGNGDGTEKPMFLDEVHGGILEVELRNDLQDWAVWSSEMNTIQIPSMRNRTQWLVKPTNPENITEGLPGRKAECKVVEFPVFHALGKFGDDDYVDSYNHLFDEATTNASVPTVSRNNIGIIFSESVVWAKEDIQRMRYYQTLLAGSTWNAKVIREASKQLFPDHPPLEVGVFLQGVNKDIWGTEETCSAPKNEEEFVIFSGGKLEMRKGQDIVIAAFKEFSKTHPDARLMIAWENEWQASLETMNNSILVNGVPGFDSNTGLLDMASWLEANGIDRSKVKDLGRKDQSSMAAEIAKANVGVFTNRCEGGTNLVAMETIASNVPVILSSNTGHKDVIKKVCNGSRGTKKKKKPPLGGPGLGCYALKDQTESDLRSGWSESSVEEVVQMLEKVYTERDEAKEVARRGKARIWSWDDEFTKIFKRIRSQYRSPPNRD</sequence>
<dbReference type="Gene3D" id="3.40.50.2000">
    <property type="entry name" value="Glycogen Phosphorylase B"/>
    <property type="match status" value="1"/>
</dbReference>
<evidence type="ECO:0000313" key="3">
    <source>
        <dbReference type="Proteomes" id="UP001165085"/>
    </source>
</evidence>
<feature type="chain" id="PRO_5040769128" evidence="1">
    <location>
        <begin position="28"/>
        <end position="688"/>
    </location>
</feature>
<dbReference type="Pfam" id="PF20706">
    <property type="entry name" value="GT4-conflict"/>
    <property type="match status" value="1"/>
</dbReference>
<accession>A0A9W7C9B0</accession>
<dbReference type="InterPro" id="IPR050194">
    <property type="entry name" value="Glycosyltransferase_grp1"/>
</dbReference>
<reference evidence="3" key="1">
    <citation type="journal article" date="2023" name="Commun. Biol.">
        <title>Genome analysis of Parmales, the sister group of diatoms, reveals the evolutionary specialization of diatoms from phago-mixotrophs to photoautotrophs.</title>
        <authorList>
            <person name="Ban H."/>
            <person name="Sato S."/>
            <person name="Yoshikawa S."/>
            <person name="Yamada K."/>
            <person name="Nakamura Y."/>
            <person name="Ichinomiya M."/>
            <person name="Sato N."/>
            <person name="Blanc-Mathieu R."/>
            <person name="Endo H."/>
            <person name="Kuwata A."/>
            <person name="Ogata H."/>
        </authorList>
    </citation>
    <scope>NUCLEOTIDE SEQUENCE [LARGE SCALE GENOMIC DNA]</scope>
    <source>
        <strain evidence="3">NIES 3701</strain>
    </source>
</reference>
<dbReference type="PANTHER" id="PTHR45947">
    <property type="entry name" value="SULFOQUINOVOSYL TRANSFERASE SQD2"/>
    <property type="match status" value="1"/>
</dbReference>
<dbReference type="SUPFAM" id="SSF53756">
    <property type="entry name" value="UDP-Glycosyltransferase/glycogen phosphorylase"/>
    <property type="match status" value="1"/>
</dbReference>
<keyword evidence="1" id="KW-0732">Signal</keyword>
<dbReference type="Proteomes" id="UP001165085">
    <property type="component" value="Unassembled WGS sequence"/>
</dbReference>
<dbReference type="OrthoDB" id="199930at2759"/>
<protein>
    <submittedName>
        <fullName evidence="2">Uncharacterized protein</fullName>
    </submittedName>
</protein>
<dbReference type="GO" id="GO:0016757">
    <property type="term" value="F:glycosyltransferase activity"/>
    <property type="evidence" value="ECO:0007669"/>
    <property type="project" value="TreeGrafter"/>
</dbReference>